<keyword evidence="3 6" id="KW-0378">Hydrolase</keyword>
<gene>
    <name evidence="6" type="ORF">FL622_09670</name>
</gene>
<dbReference type="Proteomes" id="UP000317155">
    <property type="component" value="Unassembled WGS sequence"/>
</dbReference>
<dbReference type="OrthoDB" id="9802991at2"/>
<comment type="caution">
    <text evidence="6">The sequence shown here is derived from an EMBL/GenBank/DDBJ whole genome shotgun (WGS) entry which is preliminary data.</text>
</comment>
<dbReference type="GO" id="GO:0016787">
    <property type="term" value="F:hydrolase activity"/>
    <property type="evidence" value="ECO:0007669"/>
    <property type="project" value="UniProtKB-KW"/>
</dbReference>
<dbReference type="SUPFAM" id="SSF56281">
    <property type="entry name" value="Metallo-hydrolase/oxidoreductase"/>
    <property type="match status" value="1"/>
</dbReference>
<evidence type="ECO:0000256" key="4">
    <source>
        <dbReference type="ARBA" id="ARBA00022833"/>
    </source>
</evidence>
<dbReference type="CDD" id="cd06262">
    <property type="entry name" value="metallo-hydrolase-like_MBL-fold"/>
    <property type="match status" value="1"/>
</dbReference>
<keyword evidence="4" id="KW-0862">Zinc</keyword>
<comment type="cofactor">
    <cofactor evidence="1">
        <name>Zn(2+)</name>
        <dbReference type="ChEBI" id="CHEBI:29105"/>
    </cofactor>
</comment>
<accession>A0A550JD51</accession>
<sequence>MIIEALPVGPLQVNCYIVGCETTREALVVDPGDEGGRILAALDRAGLQARLVVNTHGHFDHIGANAFLVEKTGAELLIHEKDVPLLAQSERHAELFGLSVVPSPAPTRTLVGGEELSVGELRIQIIHTPGHSPGGICLLVDGHLFAGDTLFAGSIGRTDLAGGNHEQLLAAIREQLLVLPEATVVHPGHGPDTSIGREKRNNPFVGAFI</sequence>
<protein>
    <submittedName>
        <fullName evidence="6">MBL fold metallo-hydrolase</fullName>
    </submittedName>
</protein>
<dbReference type="InterPro" id="IPR051453">
    <property type="entry name" value="MBL_Glyoxalase_II"/>
</dbReference>
<dbReference type="RefSeq" id="WP_092057894.1">
    <property type="nucleotide sequence ID" value="NZ_FOJJ01000038.1"/>
</dbReference>
<dbReference type="EMBL" id="VJVV01000006">
    <property type="protein sequence ID" value="TRO81166.1"/>
    <property type="molecule type" value="Genomic_DNA"/>
</dbReference>
<reference evidence="6 7" key="1">
    <citation type="submission" date="2019-07" db="EMBL/GenBank/DDBJ databases">
        <title>Insights of Desulfuromonas acetexigens electromicrobiology.</title>
        <authorList>
            <person name="Katuri K."/>
            <person name="Sapireddy V."/>
            <person name="Shaw D.R."/>
            <person name="Saikaly P."/>
        </authorList>
    </citation>
    <scope>NUCLEOTIDE SEQUENCE [LARGE SCALE GENOMIC DNA]</scope>
    <source>
        <strain evidence="6 7">2873</strain>
    </source>
</reference>
<dbReference type="GO" id="GO:0046872">
    <property type="term" value="F:metal ion binding"/>
    <property type="evidence" value="ECO:0007669"/>
    <property type="project" value="UniProtKB-KW"/>
</dbReference>
<keyword evidence="2" id="KW-0479">Metal-binding</keyword>
<evidence type="ECO:0000256" key="2">
    <source>
        <dbReference type="ARBA" id="ARBA00022723"/>
    </source>
</evidence>
<name>A0A550JD51_9BACT</name>
<feature type="domain" description="Metallo-beta-lactamase" evidence="5">
    <location>
        <begin position="12"/>
        <end position="189"/>
    </location>
</feature>
<evidence type="ECO:0000313" key="6">
    <source>
        <dbReference type="EMBL" id="TRO81166.1"/>
    </source>
</evidence>
<dbReference type="InterPro" id="IPR036866">
    <property type="entry name" value="RibonucZ/Hydroxyglut_hydro"/>
</dbReference>
<dbReference type="PANTHER" id="PTHR46233">
    <property type="entry name" value="HYDROXYACYLGLUTATHIONE HYDROLASE GLOC"/>
    <property type="match status" value="1"/>
</dbReference>
<evidence type="ECO:0000256" key="3">
    <source>
        <dbReference type="ARBA" id="ARBA00022801"/>
    </source>
</evidence>
<dbReference type="SMART" id="SM00849">
    <property type="entry name" value="Lactamase_B"/>
    <property type="match status" value="1"/>
</dbReference>
<dbReference type="Gene3D" id="3.60.15.10">
    <property type="entry name" value="Ribonuclease Z/Hydroxyacylglutathione hydrolase-like"/>
    <property type="match status" value="1"/>
</dbReference>
<organism evidence="6 7">
    <name type="scientific">Trichloromonas acetexigens</name>
    <dbReference type="NCBI Taxonomy" id="38815"/>
    <lineage>
        <taxon>Bacteria</taxon>
        <taxon>Pseudomonadati</taxon>
        <taxon>Thermodesulfobacteriota</taxon>
        <taxon>Desulfuromonadia</taxon>
        <taxon>Desulfuromonadales</taxon>
        <taxon>Trichloromonadaceae</taxon>
        <taxon>Trichloromonas</taxon>
    </lineage>
</organism>
<evidence type="ECO:0000256" key="1">
    <source>
        <dbReference type="ARBA" id="ARBA00001947"/>
    </source>
</evidence>
<dbReference type="InterPro" id="IPR001279">
    <property type="entry name" value="Metallo-B-lactamas"/>
</dbReference>
<dbReference type="AlphaFoldDB" id="A0A550JD51"/>
<proteinExistence type="predicted"/>
<evidence type="ECO:0000313" key="7">
    <source>
        <dbReference type="Proteomes" id="UP000317155"/>
    </source>
</evidence>
<keyword evidence="7" id="KW-1185">Reference proteome</keyword>
<evidence type="ECO:0000259" key="5">
    <source>
        <dbReference type="SMART" id="SM00849"/>
    </source>
</evidence>
<dbReference type="PANTHER" id="PTHR46233:SF3">
    <property type="entry name" value="HYDROXYACYLGLUTATHIONE HYDROLASE GLOC"/>
    <property type="match status" value="1"/>
</dbReference>
<dbReference type="Pfam" id="PF00753">
    <property type="entry name" value="Lactamase_B"/>
    <property type="match status" value="1"/>
</dbReference>